<keyword evidence="12" id="KW-1185">Reference proteome</keyword>
<keyword evidence="5 8" id="KW-0472">Membrane</keyword>
<dbReference type="Proteomes" id="UP000663852">
    <property type="component" value="Unassembled WGS sequence"/>
</dbReference>
<evidence type="ECO:0000313" key="11">
    <source>
        <dbReference type="EMBL" id="CAF1070931.1"/>
    </source>
</evidence>
<keyword evidence="3 8" id="KW-1133">Transmembrane helix</keyword>
<dbReference type="PANTHER" id="PTHR24243:SF230">
    <property type="entry name" value="G-PROTEIN COUPLED RECEPTORS FAMILY 1 PROFILE DOMAIN-CONTAINING PROTEIN"/>
    <property type="match status" value="1"/>
</dbReference>
<dbReference type="EMBL" id="CAJNOJ010000086">
    <property type="protein sequence ID" value="CAF1070931.1"/>
    <property type="molecule type" value="Genomic_DNA"/>
</dbReference>
<evidence type="ECO:0000256" key="4">
    <source>
        <dbReference type="ARBA" id="ARBA00023040"/>
    </source>
</evidence>
<sequence length="351" mass="40696">MTTVEQTVTMSTTTDPLDSLDTSIIHIRSSFVILIWFEIVTACLLYGLGFLGNILSLIIFYSLGEFRRISTGYFFLLTTISNSFHLWTLSTEFLGIFNVYIYPDAFLQCRLNFFVQNVSRAISTYLAIGIALDRLIRSELPIRSRVICTRRNAAIYALVSLITFACIWSLWLCPEITQDPITGQCIYNKSPVLYFYLTQVQSPVRFILVCIIPVIVMIAANIRMLYNMRQSHRRVADHVETVTAVAAQPALLTQKRTFRRMTALDRMLFYMMVANVGTFIVTQIPFHVYTLVRVYYPVLDQFTHSLVRAMLLIWSSLYFGLGFYLYCFASPLFREKFVMFSKKVFQCFQRR</sequence>
<dbReference type="Proteomes" id="UP000663828">
    <property type="component" value="Unassembled WGS sequence"/>
</dbReference>
<feature type="transmembrane region" description="Helical" evidence="8">
    <location>
        <begin position="33"/>
        <end position="61"/>
    </location>
</feature>
<comment type="subcellular location">
    <subcellularLocation>
        <location evidence="1">Membrane</location>
        <topology evidence="1">Multi-pass membrane protein</topology>
    </subcellularLocation>
</comment>
<feature type="transmembrane region" description="Helical" evidence="8">
    <location>
        <begin position="73"/>
        <end position="101"/>
    </location>
</feature>
<evidence type="ECO:0000256" key="7">
    <source>
        <dbReference type="ARBA" id="ARBA00023224"/>
    </source>
</evidence>
<dbReference type="PROSITE" id="PS50262">
    <property type="entry name" value="G_PROTEIN_RECEP_F1_2"/>
    <property type="match status" value="1"/>
</dbReference>
<protein>
    <recommendedName>
        <fullName evidence="9">G-protein coupled receptors family 1 profile domain-containing protein</fullName>
    </recommendedName>
</protein>
<comment type="caution">
    <text evidence="10">The sequence shown here is derived from an EMBL/GenBank/DDBJ whole genome shotgun (WGS) entry which is preliminary data.</text>
</comment>
<evidence type="ECO:0000256" key="8">
    <source>
        <dbReference type="SAM" id="Phobius"/>
    </source>
</evidence>
<dbReference type="PANTHER" id="PTHR24243">
    <property type="entry name" value="G-PROTEIN COUPLED RECEPTOR"/>
    <property type="match status" value="1"/>
</dbReference>
<dbReference type="OrthoDB" id="10029014at2759"/>
<evidence type="ECO:0000256" key="6">
    <source>
        <dbReference type="ARBA" id="ARBA00023170"/>
    </source>
</evidence>
<evidence type="ECO:0000313" key="10">
    <source>
        <dbReference type="EMBL" id="CAF1019597.1"/>
    </source>
</evidence>
<gene>
    <name evidence="11" type="ORF">EDS130_LOCUS18434</name>
    <name evidence="10" type="ORF">XAT740_LOCUS14161</name>
</gene>
<feature type="transmembrane region" description="Helical" evidence="8">
    <location>
        <begin position="268"/>
        <end position="289"/>
    </location>
</feature>
<name>A0A814I4W2_ADIRI</name>
<feature type="transmembrane region" description="Helical" evidence="8">
    <location>
        <begin position="206"/>
        <end position="226"/>
    </location>
</feature>
<dbReference type="GO" id="GO:0005886">
    <property type="term" value="C:plasma membrane"/>
    <property type="evidence" value="ECO:0007669"/>
    <property type="project" value="TreeGrafter"/>
</dbReference>
<dbReference type="Gene3D" id="1.20.1070.10">
    <property type="entry name" value="Rhodopsin 7-helix transmembrane proteins"/>
    <property type="match status" value="1"/>
</dbReference>
<evidence type="ECO:0000313" key="12">
    <source>
        <dbReference type="Proteomes" id="UP000663828"/>
    </source>
</evidence>
<dbReference type="SUPFAM" id="SSF81321">
    <property type="entry name" value="Family A G protein-coupled receptor-like"/>
    <property type="match status" value="1"/>
</dbReference>
<dbReference type="EMBL" id="CAJNOR010000842">
    <property type="protein sequence ID" value="CAF1019597.1"/>
    <property type="molecule type" value="Genomic_DNA"/>
</dbReference>
<reference evidence="10" key="1">
    <citation type="submission" date="2021-02" db="EMBL/GenBank/DDBJ databases">
        <authorList>
            <person name="Nowell W R."/>
        </authorList>
    </citation>
    <scope>NUCLEOTIDE SEQUENCE</scope>
</reference>
<feature type="transmembrane region" description="Helical" evidence="8">
    <location>
        <begin position="153"/>
        <end position="171"/>
    </location>
</feature>
<evidence type="ECO:0000256" key="5">
    <source>
        <dbReference type="ARBA" id="ARBA00023136"/>
    </source>
</evidence>
<dbReference type="Pfam" id="PF00001">
    <property type="entry name" value="7tm_1"/>
    <property type="match status" value="1"/>
</dbReference>
<dbReference type="AlphaFoldDB" id="A0A814I4W2"/>
<evidence type="ECO:0000256" key="1">
    <source>
        <dbReference type="ARBA" id="ARBA00004141"/>
    </source>
</evidence>
<proteinExistence type="predicted"/>
<feature type="domain" description="G-protein coupled receptors family 1 profile" evidence="9">
    <location>
        <begin position="52"/>
        <end position="326"/>
    </location>
</feature>
<keyword evidence="4" id="KW-0297">G-protein coupled receptor</keyword>
<organism evidence="10 12">
    <name type="scientific">Adineta ricciae</name>
    <name type="common">Rotifer</name>
    <dbReference type="NCBI Taxonomy" id="249248"/>
    <lineage>
        <taxon>Eukaryota</taxon>
        <taxon>Metazoa</taxon>
        <taxon>Spiralia</taxon>
        <taxon>Gnathifera</taxon>
        <taxon>Rotifera</taxon>
        <taxon>Eurotatoria</taxon>
        <taxon>Bdelloidea</taxon>
        <taxon>Adinetida</taxon>
        <taxon>Adinetidae</taxon>
        <taxon>Adineta</taxon>
    </lineage>
</organism>
<keyword evidence="7" id="KW-0807">Transducer</keyword>
<dbReference type="GO" id="GO:0004930">
    <property type="term" value="F:G protein-coupled receptor activity"/>
    <property type="evidence" value="ECO:0007669"/>
    <property type="project" value="UniProtKB-KW"/>
</dbReference>
<keyword evidence="2 8" id="KW-0812">Transmembrane</keyword>
<feature type="transmembrane region" description="Helical" evidence="8">
    <location>
        <begin position="309"/>
        <end position="333"/>
    </location>
</feature>
<evidence type="ECO:0000256" key="2">
    <source>
        <dbReference type="ARBA" id="ARBA00022692"/>
    </source>
</evidence>
<evidence type="ECO:0000259" key="9">
    <source>
        <dbReference type="PROSITE" id="PS50262"/>
    </source>
</evidence>
<dbReference type="InterPro" id="IPR000276">
    <property type="entry name" value="GPCR_Rhodpsn"/>
</dbReference>
<dbReference type="InterPro" id="IPR017452">
    <property type="entry name" value="GPCR_Rhodpsn_7TM"/>
</dbReference>
<evidence type="ECO:0000256" key="3">
    <source>
        <dbReference type="ARBA" id="ARBA00022989"/>
    </source>
</evidence>
<accession>A0A814I4W2</accession>
<keyword evidence="6" id="KW-0675">Receptor</keyword>